<keyword evidence="3" id="KW-0813">Transport</keyword>
<feature type="transmembrane region" description="Helical" evidence="8">
    <location>
        <begin position="21"/>
        <end position="41"/>
    </location>
</feature>
<evidence type="ECO:0000256" key="1">
    <source>
        <dbReference type="ARBA" id="ARBA00004651"/>
    </source>
</evidence>
<dbReference type="GO" id="GO:0005315">
    <property type="term" value="F:phosphate transmembrane transporter activity"/>
    <property type="evidence" value="ECO:0007669"/>
    <property type="project" value="InterPro"/>
</dbReference>
<feature type="transmembrane region" description="Helical" evidence="8">
    <location>
        <begin position="198"/>
        <end position="219"/>
    </location>
</feature>
<sequence>MKIKAGNHGKRKFYDGALQGVTYLSSGISVIVLVALFVFIFTRGWSSINMDLIMNNYWSENYTVETISQSDGQTFERPADLSEEAYFSEKWGIAFVDHVDAHKDEMILVEYIDENSPLYALSNVSVRNNPQDFTLQVGMQVSRLQYHDAQGNVGLGGGIMGQTAEQLAQTLDDNAATVDSMYIQTTGGGIRGSIISTVYLLLVSMVIALPIGIASAVYLNEYAKKSKFNMLLRSGIETLTGVPSIVFGLMGVTVLFPVTQVFGATTTSILLGGLTMAIILLPTIIRSTEEALLVVPQHLRDASLSVGANQSQTIFKIVLPCAVPGILTGVLLGIGRVIGESAALIYTMGTFINDSPTLLSQGTSLAVQIWSIMSGEQPNYELACAISIIILVFVLILNFAVKVISKRFSKAWY</sequence>
<dbReference type="InterPro" id="IPR005672">
    <property type="entry name" value="Phosphate_PstA"/>
</dbReference>
<feature type="transmembrane region" description="Helical" evidence="8">
    <location>
        <begin position="317"/>
        <end position="338"/>
    </location>
</feature>
<reference evidence="10" key="1">
    <citation type="journal article" date="2021" name="PeerJ">
        <title>Extensive microbial diversity within the chicken gut microbiome revealed by metagenomics and culture.</title>
        <authorList>
            <person name="Gilroy R."/>
            <person name="Ravi A."/>
            <person name="Getino M."/>
            <person name="Pursley I."/>
            <person name="Horton D.L."/>
            <person name="Alikhan N.F."/>
            <person name="Baker D."/>
            <person name="Gharbi K."/>
            <person name="Hall N."/>
            <person name="Watson M."/>
            <person name="Adriaenssens E.M."/>
            <person name="Foster-Nyarko E."/>
            <person name="Jarju S."/>
            <person name="Secka A."/>
            <person name="Antonio M."/>
            <person name="Oren A."/>
            <person name="Chaudhuri R.R."/>
            <person name="La Ragione R."/>
            <person name="Hildebrand F."/>
            <person name="Pallen M.J."/>
        </authorList>
    </citation>
    <scope>NUCLEOTIDE SEQUENCE</scope>
    <source>
        <strain evidence="10">CHK187-11901</strain>
    </source>
</reference>
<evidence type="ECO:0000256" key="7">
    <source>
        <dbReference type="ARBA" id="ARBA00023136"/>
    </source>
</evidence>
<comment type="subcellular location">
    <subcellularLocation>
        <location evidence="1 8">Cell membrane</location>
        <topology evidence="1 8">Multi-pass membrane protein</topology>
    </subcellularLocation>
</comment>
<dbReference type="AlphaFoldDB" id="A0A9D2SVN8"/>
<keyword evidence="6 8" id="KW-1133">Transmembrane helix</keyword>
<accession>A0A9D2SVN8</accession>
<name>A0A9D2SVN8_9FIRM</name>
<evidence type="ECO:0000256" key="5">
    <source>
        <dbReference type="ARBA" id="ARBA00022692"/>
    </source>
</evidence>
<evidence type="ECO:0000256" key="8">
    <source>
        <dbReference type="RuleBase" id="RU363043"/>
    </source>
</evidence>
<dbReference type="PROSITE" id="PS50928">
    <property type="entry name" value="ABC_TM1"/>
    <property type="match status" value="1"/>
</dbReference>
<protein>
    <recommendedName>
        <fullName evidence="8">Phosphate transport system permease protein PstA</fullName>
    </recommendedName>
</protein>
<evidence type="ECO:0000313" key="11">
    <source>
        <dbReference type="Proteomes" id="UP000823896"/>
    </source>
</evidence>
<organism evidence="10 11">
    <name type="scientific">Candidatus Merdibacter merdavium</name>
    <dbReference type="NCBI Taxonomy" id="2838692"/>
    <lineage>
        <taxon>Bacteria</taxon>
        <taxon>Bacillati</taxon>
        <taxon>Bacillota</taxon>
        <taxon>Erysipelotrichia</taxon>
        <taxon>Erysipelotrichales</taxon>
        <taxon>Erysipelotrichaceae</taxon>
        <taxon>Merdibacter</taxon>
    </lineage>
</organism>
<dbReference type="Pfam" id="PF00528">
    <property type="entry name" value="BPD_transp_1"/>
    <property type="match status" value="1"/>
</dbReference>
<evidence type="ECO:0000256" key="2">
    <source>
        <dbReference type="ARBA" id="ARBA00007069"/>
    </source>
</evidence>
<feature type="domain" description="ABC transmembrane type-1" evidence="9">
    <location>
        <begin position="194"/>
        <end position="401"/>
    </location>
</feature>
<dbReference type="CDD" id="cd06261">
    <property type="entry name" value="TM_PBP2"/>
    <property type="match status" value="1"/>
</dbReference>
<evidence type="ECO:0000256" key="3">
    <source>
        <dbReference type="ARBA" id="ARBA00022448"/>
    </source>
</evidence>
<comment type="caution">
    <text evidence="10">The sequence shown here is derived from an EMBL/GenBank/DDBJ whole genome shotgun (WGS) entry which is preliminary data.</text>
</comment>
<dbReference type="Proteomes" id="UP000823896">
    <property type="component" value="Unassembled WGS sequence"/>
</dbReference>
<proteinExistence type="inferred from homology"/>
<dbReference type="InterPro" id="IPR000515">
    <property type="entry name" value="MetI-like"/>
</dbReference>
<dbReference type="InterPro" id="IPR035906">
    <property type="entry name" value="MetI-like_sf"/>
</dbReference>
<dbReference type="GO" id="GO:0005886">
    <property type="term" value="C:plasma membrane"/>
    <property type="evidence" value="ECO:0007669"/>
    <property type="project" value="UniProtKB-SubCell"/>
</dbReference>
<dbReference type="GO" id="GO:0035435">
    <property type="term" value="P:phosphate ion transmembrane transport"/>
    <property type="evidence" value="ECO:0007669"/>
    <property type="project" value="InterPro"/>
</dbReference>
<dbReference type="NCBIfam" id="TIGR00974">
    <property type="entry name" value="3a0107s02c"/>
    <property type="match status" value="1"/>
</dbReference>
<evidence type="ECO:0000313" key="10">
    <source>
        <dbReference type="EMBL" id="HJC36089.1"/>
    </source>
</evidence>
<dbReference type="PANTHER" id="PTHR43470">
    <property type="entry name" value="PHOSPHATE TRANSPORT SYSTEM PERMEASE PROTEIN PSTA-RELATED"/>
    <property type="match status" value="1"/>
</dbReference>
<keyword evidence="4 8" id="KW-1003">Cell membrane</keyword>
<reference evidence="10" key="2">
    <citation type="submission" date="2021-04" db="EMBL/GenBank/DDBJ databases">
        <authorList>
            <person name="Gilroy R."/>
        </authorList>
    </citation>
    <scope>NUCLEOTIDE SEQUENCE</scope>
    <source>
        <strain evidence="10">CHK187-11901</strain>
    </source>
</reference>
<evidence type="ECO:0000259" key="9">
    <source>
        <dbReference type="PROSITE" id="PS50928"/>
    </source>
</evidence>
<feature type="transmembrane region" description="Helical" evidence="8">
    <location>
        <begin position="262"/>
        <end position="281"/>
    </location>
</feature>
<evidence type="ECO:0000256" key="4">
    <source>
        <dbReference type="ARBA" id="ARBA00022475"/>
    </source>
</evidence>
<feature type="transmembrane region" description="Helical" evidence="8">
    <location>
        <begin position="231"/>
        <end position="256"/>
    </location>
</feature>
<keyword evidence="5 8" id="KW-0812">Transmembrane</keyword>
<dbReference type="EMBL" id="DWWM01000019">
    <property type="protein sequence ID" value="HJC36089.1"/>
    <property type="molecule type" value="Genomic_DNA"/>
</dbReference>
<dbReference type="Gene3D" id="1.10.3720.10">
    <property type="entry name" value="MetI-like"/>
    <property type="match status" value="1"/>
</dbReference>
<gene>
    <name evidence="10" type="primary">pstA</name>
    <name evidence="10" type="ORF">H9702_03035</name>
</gene>
<keyword evidence="7 8" id="KW-0472">Membrane</keyword>
<comment type="similarity">
    <text evidence="2 8">Belongs to the binding-protein-dependent transport system permease family. CysTW subfamily.</text>
</comment>
<feature type="transmembrane region" description="Helical" evidence="8">
    <location>
        <begin position="380"/>
        <end position="401"/>
    </location>
</feature>
<dbReference type="PANTHER" id="PTHR43470:SF3">
    <property type="entry name" value="PHOSPHATE TRANSPORT SYSTEM PERMEASE PROTEIN PSTA-RELATED"/>
    <property type="match status" value="1"/>
</dbReference>
<evidence type="ECO:0000256" key="6">
    <source>
        <dbReference type="ARBA" id="ARBA00022989"/>
    </source>
</evidence>
<dbReference type="SUPFAM" id="SSF161098">
    <property type="entry name" value="MetI-like"/>
    <property type="match status" value="1"/>
</dbReference>